<name>A0A811V4D8_CERCA</name>
<dbReference type="Proteomes" id="UP000606786">
    <property type="component" value="Unassembled WGS sequence"/>
</dbReference>
<comment type="caution">
    <text evidence="1">The sequence shown here is derived from an EMBL/GenBank/DDBJ whole genome shotgun (WGS) entry which is preliminary data.</text>
</comment>
<keyword evidence="2" id="KW-1185">Reference proteome</keyword>
<evidence type="ECO:0000313" key="1">
    <source>
        <dbReference type="EMBL" id="CAD7005880.1"/>
    </source>
</evidence>
<organism evidence="1 2">
    <name type="scientific">Ceratitis capitata</name>
    <name type="common">Mediterranean fruit fly</name>
    <name type="synonym">Tephritis capitata</name>
    <dbReference type="NCBI Taxonomy" id="7213"/>
    <lineage>
        <taxon>Eukaryota</taxon>
        <taxon>Metazoa</taxon>
        <taxon>Ecdysozoa</taxon>
        <taxon>Arthropoda</taxon>
        <taxon>Hexapoda</taxon>
        <taxon>Insecta</taxon>
        <taxon>Pterygota</taxon>
        <taxon>Neoptera</taxon>
        <taxon>Endopterygota</taxon>
        <taxon>Diptera</taxon>
        <taxon>Brachycera</taxon>
        <taxon>Muscomorpha</taxon>
        <taxon>Tephritoidea</taxon>
        <taxon>Tephritidae</taxon>
        <taxon>Ceratitis</taxon>
        <taxon>Ceratitis</taxon>
    </lineage>
</organism>
<accession>A0A811V4D8</accession>
<proteinExistence type="predicted"/>
<reference evidence="1" key="1">
    <citation type="submission" date="2020-11" db="EMBL/GenBank/DDBJ databases">
        <authorList>
            <person name="Whitehead M."/>
        </authorList>
    </citation>
    <scope>NUCLEOTIDE SEQUENCE</scope>
    <source>
        <strain evidence="1">EGII</strain>
    </source>
</reference>
<evidence type="ECO:0000313" key="2">
    <source>
        <dbReference type="Proteomes" id="UP000606786"/>
    </source>
</evidence>
<sequence length="56" mass="6298">MLGMAATNGFVSCRWSAVGWDNHNSNANMMTISKTTTHFVYVTRSLKLTPSSFWQL</sequence>
<dbReference type="AlphaFoldDB" id="A0A811V4D8"/>
<dbReference type="EMBL" id="CAJHJT010000034">
    <property type="protein sequence ID" value="CAD7005880.1"/>
    <property type="molecule type" value="Genomic_DNA"/>
</dbReference>
<gene>
    <name evidence="1" type="ORF">CCAP1982_LOCUS14222</name>
</gene>
<protein>
    <submittedName>
        <fullName evidence="1">(Mediterranean fruit fly) hypothetical protein</fullName>
    </submittedName>
</protein>